<dbReference type="InterPro" id="IPR042070">
    <property type="entry name" value="PucR_C-HTH_sf"/>
</dbReference>
<dbReference type="PANTHER" id="PTHR33744:SF1">
    <property type="entry name" value="DNA-BINDING TRANSCRIPTIONAL ACTIVATOR ADER"/>
    <property type="match status" value="1"/>
</dbReference>
<evidence type="ECO:0000313" key="4">
    <source>
        <dbReference type="Proteomes" id="UP001165422"/>
    </source>
</evidence>
<comment type="caution">
    <text evidence="3">The sequence shown here is derived from an EMBL/GenBank/DDBJ whole genome shotgun (WGS) entry which is preliminary data.</text>
</comment>
<sequence>MSITVENMLKIKSFSDFKILAGHDGTNRRVKSVTVMEAPDMYKWLKGGEFFITTGYWMKYVPNKIEELIIKIENSGASAFGIKLNRFIDALPDKVLKTADNLSFPIIQIPSYCAFIDIINPVLSLIINQQALKLKYSENIHRSFTSLVINGGNTQQIVDTLGNILKIDVAFYDTYFDKKYVNSNLDKFSKFFNDIKSFEIDKILSLYDHYPINIDKKNYGYIIISNEKIKNKYVSEYNKMVVEHASTVLKLDIQKKISNMQIEEKYRNEFVRDLITNNIKTSEEVKNRSKLYNWNFDAGIISIIVDIDNFKMNYLKIKNKKMNYSLENTKLIIFKSAIKILKKYFKEVPYTTFNDSLTLLIKPIYKDKLKFSNKLKKICREINANILKKTNFTATIGIGNYESSVMNSHISYKNAKMAVKLGRIIYKCNNVISYDELGIYKLLSLIYKSNAAKNFYLSNLQELIDHDKKNNGDLLNTLYYLIKNNWNLKVTSEKMYLHYNTIKYRFNKINELLNVDLRNSEERINITISLKLMEMAE</sequence>
<dbReference type="EMBL" id="JAJJPB010000037">
    <property type="protein sequence ID" value="MCC9296587.1"/>
    <property type="molecule type" value="Genomic_DNA"/>
</dbReference>
<dbReference type="InterPro" id="IPR025736">
    <property type="entry name" value="PucR_C-HTH_dom"/>
</dbReference>
<evidence type="ECO:0000259" key="1">
    <source>
        <dbReference type="Pfam" id="PF07905"/>
    </source>
</evidence>
<name>A0ABS8N9U6_9CLOT</name>
<protein>
    <submittedName>
        <fullName evidence="3">PucR family transcriptional regulator ligand-binding domain-containing protein</fullName>
    </submittedName>
</protein>
<dbReference type="PANTHER" id="PTHR33744">
    <property type="entry name" value="CARBOHYDRATE DIACID REGULATOR"/>
    <property type="match status" value="1"/>
</dbReference>
<evidence type="ECO:0000259" key="2">
    <source>
        <dbReference type="Pfam" id="PF13556"/>
    </source>
</evidence>
<dbReference type="Proteomes" id="UP001165422">
    <property type="component" value="Unassembled WGS sequence"/>
</dbReference>
<feature type="domain" description="Purine catabolism PurC-like" evidence="1">
    <location>
        <begin position="8"/>
        <end position="126"/>
    </location>
</feature>
<organism evidence="3 4">
    <name type="scientific">Clostridium aromativorans</name>
    <dbReference type="NCBI Taxonomy" id="2836848"/>
    <lineage>
        <taxon>Bacteria</taxon>
        <taxon>Bacillati</taxon>
        <taxon>Bacillota</taxon>
        <taxon>Clostridia</taxon>
        <taxon>Eubacteriales</taxon>
        <taxon>Clostridiaceae</taxon>
        <taxon>Clostridium</taxon>
    </lineage>
</organism>
<dbReference type="RefSeq" id="WP_229982075.1">
    <property type="nucleotide sequence ID" value="NZ_JAJJPB010000037.1"/>
</dbReference>
<evidence type="ECO:0000313" key="3">
    <source>
        <dbReference type="EMBL" id="MCC9296587.1"/>
    </source>
</evidence>
<dbReference type="InterPro" id="IPR012914">
    <property type="entry name" value="PucR_dom"/>
</dbReference>
<dbReference type="Gene3D" id="1.10.10.2840">
    <property type="entry name" value="PucR C-terminal helix-turn-helix domain"/>
    <property type="match status" value="1"/>
</dbReference>
<gene>
    <name evidence="3" type="ORF">LN736_17230</name>
</gene>
<dbReference type="Pfam" id="PF13556">
    <property type="entry name" value="HTH_30"/>
    <property type="match status" value="1"/>
</dbReference>
<dbReference type="Pfam" id="PF07905">
    <property type="entry name" value="PucR"/>
    <property type="match status" value="1"/>
</dbReference>
<reference evidence="3" key="1">
    <citation type="submission" date="2021-11" db="EMBL/GenBank/DDBJ databases">
        <authorList>
            <person name="Qingchun L."/>
            <person name="Dong Z."/>
            <person name="Zongwei Q."/>
            <person name="Jia Z."/>
            <person name="Duotao L."/>
        </authorList>
    </citation>
    <scope>NUCLEOTIDE SEQUENCE</scope>
    <source>
        <strain evidence="3">WLY-B-L2</strain>
    </source>
</reference>
<dbReference type="InterPro" id="IPR051448">
    <property type="entry name" value="CdaR-like_regulators"/>
</dbReference>
<proteinExistence type="predicted"/>
<accession>A0ABS8N9U6</accession>
<feature type="domain" description="PucR C-terminal helix-turn-helix" evidence="2">
    <location>
        <begin position="474"/>
        <end position="531"/>
    </location>
</feature>
<keyword evidence="4" id="KW-1185">Reference proteome</keyword>